<feature type="signal peptide" evidence="1">
    <location>
        <begin position="1"/>
        <end position="24"/>
    </location>
</feature>
<evidence type="ECO:0000313" key="3">
    <source>
        <dbReference type="Proteomes" id="UP001236620"/>
    </source>
</evidence>
<evidence type="ECO:0000256" key="1">
    <source>
        <dbReference type="SAM" id="SignalP"/>
    </source>
</evidence>
<proteinExistence type="predicted"/>
<dbReference type="NCBIfam" id="TIGR02167">
    <property type="entry name" value="Liste_lipo_26"/>
    <property type="match status" value="1"/>
</dbReference>
<dbReference type="InterPro" id="IPR011889">
    <property type="entry name" value="Liste_lipo_26"/>
</dbReference>
<sequence>MKKRTKWITIGSLLPVAGGGTAIATIAVVNQNKKIDHKKVINEVWNEKFFNKLMQPMYYGNLIKQLNKELKQKGLDEVSYEFPGLFGTTIGNDEDWDVIYKNEKINLQFGEFMPLSKEPTYNDDETVCLDMGWETTILVDGFNKDYVISPHPMKETVKEVPKEFPWFINGLNEVFKENKNKEIKGIENWDTSNFNYFRNVFQGATKFDQELNNWDTSNAQTLFGMFHNAESFNKPLNHWNVSKVDDMTALFFGAKSFNQDLDNWDTSNVSNMIAAFHSAESFNGNIINWNLNKVIALDGMFENAINFNQDISTKEITKPDGAKYNAWDTSNVSQMNAVFSNAKSFNHNISNWNVDKVNEAYDEPEEGVVNLHTFLKFATGSQLTKDKIPAFKKPELAFVDIDSNEEPK</sequence>
<feature type="chain" id="PRO_5045134503" evidence="1">
    <location>
        <begin position="25"/>
        <end position="408"/>
    </location>
</feature>
<keyword evidence="1" id="KW-0732">Signal</keyword>
<comment type="caution">
    <text evidence="2">The sequence shown here is derived from an EMBL/GenBank/DDBJ whole genome shotgun (WGS) entry which is preliminary data.</text>
</comment>
<dbReference type="EMBL" id="JAUSWP010000002">
    <property type="protein sequence ID" value="MDQ0567657.1"/>
    <property type="molecule type" value="Genomic_DNA"/>
</dbReference>
<protein>
    <submittedName>
        <fullName evidence="2">Surface protein</fullName>
    </submittedName>
</protein>
<organism evidence="2 3">
    <name type="scientific">Mycoplasma yeatsii</name>
    <dbReference type="NCBI Taxonomy" id="51365"/>
    <lineage>
        <taxon>Bacteria</taxon>
        <taxon>Bacillati</taxon>
        <taxon>Mycoplasmatota</taxon>
        <taxon>Mollicutes</taxon>
        <taxon>Mycoplasmataceae</taxon>
        <taxon>Mycoplasma</taxon>
    </lineage>
</organism>
<dbReference type="RefSeq" id="WP_307444477.1">
    <property type="nucleotide sequence ID" value="NZ_JAUSWP010000002.1"/>
</dbReference>
<dbReference type="InterPro" id="IPR005046">
    <property type="entry name" value="DUF285"/>
</dbReference>
<evidence type="ECO:0000313" key="2">
    <source>
        <dbReference type="EMBL" id="MDQ0567657.1"/>
    </source>
</evidence>
<keyword evidence="3" id="KW-1185">Reference proteome</keyword>
<accession>A0ABU0NET3</accession>
<dbReference type="Pfam" id="PF03382">
    <property type="entry name" value="DUF285"/>
    <property type="match status" value="2"/>
</dbReference>
<reference evidence="2" key="1">
    <citation type="submission" date="2023-07" db="EMBL/GenBank/DDBJ databases">
        <title>Genomic Encyclopedia of Type Strains, Phase IV (KMG-IV): sequencing the most valuable type-strain genomes for metagenomic binning, comparative biology and taxonomic classification.</title>
        <authorList>
            <person name="Goeker M."/>
        </authorList>
    </citation>
    <scope>NUCLEOTIDE SEQUENCE [LARGE SCALE GENOMIC DNA]</scope>
    <source>
        <strain evidence="2">DSM 22019</strain>
    </source>
</reference>
<name>A0ABU0NET3_9MOLU</name>
<gene>
    <name evidence="2" type="ORF">J2Z63_000300</name>
</gene>
<dbReference type="Proteomes" id="UP001236620">
    <property type="component" value="Unassembled WGS sequence"/>
</dbReference>